<reference evidence="2 3" key="1">
    <citation type="submission" date="2019-03" db="EMBL/GenBank/DDBJ databases">
        <title>Genomic Encyclopedia of Archaeal and Bacterial Type Strains, Phase II (KMG-II): from individual species to whole genera.</title>
        <authorList>
            <person name="Goeker M."/>
        </authorList>
    </citation>
    <scope>NUCLEOTIDE SEQUENCE [LARGE SCALE GENOMIC DNA]</scope>
    <source>
        <strain evidence="2 3">DSM 28323</strain>
    </source>
</reference>
<evidence type="ECO:0000313" key="3">
    <source>
        <dbReference type="Proteomes" id="UP000295741"/>
    </source>
</evidence>
<keyword evidence="3" id="KW-1185">Reference proteome</keyword>
<dbReference type="AlphaFoldDB" id="A0A4R6IZI4"/>
<dbReference type="RefSeq" id="WP_133472861.1">
    <property type="nucleotide sequence ID" value="NZ_SNWP01000010.1"/>
</dbReference>
<feature type="transmembrane region" description="Helical" evidence="1">
    <location>
        <begin position="6"/>
        <end position="39"/>
    </location>
</feature>
<evidence type="ECO:0000313" key="2">
    <source>
        <dbReference type="EMBL" id="TDO28309.1"/>
    </source>
</evidence>
<feature type="transmembrane region" description="Helical" evidence="1">
    <location>
        <begin position="46"/>
        <end position="65"/>
    </location>
</feature>
<feature type="transmembrane region" description="Helical" evidence="1">
    <location>
        <begin position="85"/>
        <end position="112"/>
    </location>
</feature>
<sequence length="119" mass="12688">MKFLSAIILTALLAFATGLYGILPWWSFAITSFIIAIAIHQKAGKAFLAGFAGLFLLWSILAILIDSANDHILATKVANILPLGGSYWVLILLTAIIGGLVSGLAALTGSYLRQTTKQR</sequence>
<evidence type="ECO:0000256" key="1">
    <source>
        <dbReference type="SAM" id="Phobius"/>
    </source>
</evidence>
<keyword evidence="1" id="KW-0472">Membrane</keyword>
<dbReference type="OrthoDB" id="965650at2"/>
<protein>
    <submittedName>
        <fullName evidence="2">Uncharacterized protein</fullName>
    </submittedName>
</protein>
<dbReference type="Proteomes" id="UP000295741">
    <property type="component" value="Unassembled WGS sequence"/>
</dbReference>
<keyword evidence="1" id="KW-1133">Transmembrane helix</keyword>
<organism evidence="2 3">
    <name type="scientific">Sediminibacterium goheungense</name>
    <dbReference type="NCBI Taxonomy" id="1086393"/>
    <lineage>
        <taxon>Bacteria</taxon>
        <taxon>Pseudomonadati</taxon>
        <taxon>Bacteroidota</taxon>
        <taxon>Chitinophagia</taxon>
        <taxon>Chitinophagales</taxon>
        <taxon>Chitinophagaceae</taxon>
        <taxon>Sediminibacterium</taxon>
    </lineage>
</organism>
<proteinExistence type="predicted"/>
<comment type="caution">
    <text evidence="2">The sequence shown here is derived from an EMBL/GenBank/DDBJ whole genome shotgun (WGS) entry which is preliminary data.</text>
</comment>
<name>A0A4R6IZI4_9BACT</name>
<gene>
    <name evidence="2" type="ORF">BC659_0372</name>
</gene>
<keyword evidence="1" id="KW-0812">Transmembrane</keyword>
<accession>A0A4R6IZI4</accession>
<dbReference type="EMBL" id="SNWP01000010">
    <property type="protein sequence ID" value="TDO28309.1"/>
    <property type="molecule type" value="Genomic_DNA"/>
</dbReference>